<evidence type="ECO:0000313" key="1">
    <source>
        <dbReference type="EMBL" id="ADH85787.1"/>
    </source>
</evidence>
<evidence type="ECO:0000313" key="2">
    <source>
        <dbReference type="Proteomes" id="UP000001508"/>
    </source>
</evidence>
<keyword evidence="2" id="KW-1185">Reference proteome</keyword>
<dbReference type="Gene3D" id="3.40.50.300">
    <property type="entry name" value="P-loop containing nucleotide triphosphate hydrolases"/>
    <property type="match status" value="1"/>
</dbReference>
<protein>
    <submittedName>
        <fullName evidence="1">Uncharacterized protein</fullName>
    </submittedName>
</protein>
<sequence length="250" mass="27782">MERLELIGPPGVGKTTVMGALQQALLRQGRAVLSARWVPLVVKQEQQRAGLLSRRLESWFYGRQGLQRWMRHKYEKEMVRGEYKRLREAASPWPEFLAHGLENAGSTEVDPALRLERLLSFIRQVALAHAVDRLPGRELVLFDEGLAQRGVSLGQGSEPAVSQVYFRLMPLPKVVINVTAPTEVIHARLTQRNPAVQRFHAMVESARAISEDGCRMLAQRGAVVVRVDTGQRPREAVAKAAALIGKACAG</sequence>
<name>D6Z2L2_DESAT</name>
<dbReference type="OrthoDB" id="5787185at2"/>
<dbReference type="AlphaFoldDB" id="D6Z2L2"/>
<dbReference type="HOGENOM" id="CLU_1110021_0_0_7"/>
<reference evidence="2" key="1">
    <citation type="submission" date="2010-02" db="EMBL/GenBank/DDBJ databases">
        <title>Complete sequence of Desulfurivibrio alkaliphilus AHT2.</title>
        <authorList>
            <consortium name="US DOE Joint Genome Institute"/>
            <person name="Pitluck S."/>
            <person name="Chertkov O."/>
            <person name="Detter J.C."/>
            <person name="Han C."/>
            <person name="Tapia R."/>
            <person name="Larimer F."/>
            <person name="Land M."/>
            <person name="Hauser L."/>
            <person name="Kyrpides N."/>
            <person name="Mikhailova N."/>
            <person name="Sorokin D.Y."/>
            <person name="Muyzer G."/>
            <person name="Woyke T."/>
        </authorList>
    </citation>
    <scope>NUCLEOTIDE SEQUENCE [LARGE SCALE GENOMIC DNA]</scope>
    <source>
        <strain evidence="2">DSM 19089 / UNIQEM U267 / AHT2</strain>
    </source>
</reference>
<dbReference type="InParanoid" id="D6Z2L2"/>
<accession>D6Z2L2</accession>
<dbReference type="STRING" id="589865.DaAHT2_1089"/>
<dbReference type="EMBL" id="CP001940">
    <property type="protein sequence ID" value="ADH85787.1"/>
    <property type="molecule type" value="Genomic_DNA"/>
</dbReference>
<dbReference type="eggNOG" id="ENOG5033V2D">
    <property type="taxonomic scope" value="Bacteria"/>
</dbReference>
<dbReference type="InterPro" id="IPR027417">
    <property type="entry name" value="P-loop_NTPase"/>
</dbReference>
<dbReference type="SUPFAM" id="SSF52540">
    <property type="entry name" value="P-loop containing nucleoside triphosphate hydrolases"/>
    <property type="match status" value="1"/>
</dbReference>
<organism evidence="1 2">
    <name type="scientific">Desulfurivibrio alkaliphilus (strain DSM 19089 / UNIQEM U267 / AHT2)</name>
    <dbReference type="NCBI Taxonomy" id="589865"/>
    <lineage>
        <taxon>Bacteria</taxon>
        <taxon>Pseudomonadati</taxon>
        <taxon>Thermodesulfobacteriota</taxon>
        <taxon>Desulfobulbia</taxon>
        <taxon>Desulfobulbales</taxon>
        <taxon>Desulfobulbaceae</taxon>
        <taxon>Desulfurivibrio</taxon>
    </lineage>
</organism>
<dbReference type="RefSeq" id="WP_013163316.1">
    <property type="nucleotide sequence ID" value="NC_014216.1"/>
</dbReference>
<dbReference type="KEGG" id="dak:DaAHT2_1089"/>
<proteinExistence type="predicted"/>
<gene>
    <name evidence="1" type="ordered locus">DaAHT2_1089</name>
</gene>
<dbReference type="Proteomes" id="UP000001508">
    <property type="component" value="Chromosome"/>
</dbReference>